<dbReference type="EMBL" id="SFCI01000575">
    <property type="protein sequence ID" value="TFY79015.1"/>
    <property type="molecule type" value="Genomic_DNA"/>
</dbReference>
<dbReference type="SUPFAM" id="SSF64288">
    <property type="entry name" value="Chorismate lyase-like"/>
    <property type="match status" value="1"/>
</dbReference>
<sequence length="211" mass="23681">MAVIDSFKTNTTSVAYTWPVDVSGIERIMLSAHGDLQRLLSAFFARTITINPIYAHNSPRTQLASPEHPVTQRREVHLQCSRKMVCVATSTVTITSPLCERLFLDEKFAIGQMFRRIGKVPEFALLACGSEELEDGKRKLWRRYTLSMEGFETDITEVFPDRDMFVRCEAWLDGSDAEKEKAGVEECPADEAKQRYAQAQASDATPLPASA</sequence>
<dbReference type="Proteomes" id="UP000298061">
    <property type="component" value="Unassembled WGS sequence"/>
</dbReference>
<evidence type="ECO:0000256" key="1">
    <source>
        <dbReference type="SAM" id="MobiDB-lite"/>
    </source>
</evidence>
<reference evidence="2 3" key="1">
    <citation type="submission" date="2019-02" db="EMBL/GenBank/DDBJ databases">
        <title>Genome sequencing of the rare red list fungi Hericium alpestre (H. flagellum).</title>
        <authorList>
            <person name="Buettner E."/>
            <person name="Kellner H."/>
        </authorList>
    </citation>
    <scope>NUCLEOTIDE SEQUENCE [LARGE SCALE GENOMIC DNA]</scope>
    <source>
        <strain evidence="2 3">DSM 108284</strain>
    </source>
</reference>
<dbReference type="InterPro" id="IPR028978">
    <property type="entry name" value="Chorismate_lyase_/UTRA_dom_sf"/>
</dbReference>
<name>A0A4Y9ZWQ7_9AGAM</name>
<evidence type="ECO:0000313" key="2">
    <source>
        <dbReference type="EMBL" id="TFY79015.1"/>
    </source>
</evidence>
<dbReference type="OrthoDB" id="5673at2759"/>
<accession>A0A4Y9ZWQ7</accession>
<gene>
    <name evidence="2" type="ORF">EWM64_g4996</name>
</gene>
<proteinExistence type="predicted"/>
<feature type="compositionally biased region" description="Basic and acidic residues" evidence="1">
    <location>
        <begin position="176"/>
        <end position="194"/>
    </location>
</feature>
<dbReference type="AlphaFoldDB" id="A0A4Y9ZWQ7"/>
<dbReference type="Gene3D" id="3.40.1410.10">
    <property type="entry name" value="Chorismate lyase-like"/>
    <property type="match status" value="1"/>
</dbReference>
<comment type="caution">
    <text evidence="2">The sequence shown here is derived from an EMBL/GenBank/DDBJ whole genome shotgun (WGS) entry which is preliminary data.</text>
</comment>
<organism evidence="2 3">
    <name type="scientific">Hericium alpestre</name>
    <dbReference type="NCBI Taxonomy" id="135208"/>
    <lineage>
        <taxon>Eukaryota</taxon>
        <taxon>Fungi</taxon>
        <taxon>Dikarya</taxon>
        <taxon>Basidiomycota</taxon>
        <taxon>Agaricomycotina</taxon>
        <taxon>Agaricomycetes</taxon>
        <taxon>Russulales</taxon>
        <taxon>Hericiaceae</taxon>
        <taxon>Hericium</taxon>
    </lineage>
</organism>
<dbReference type="STRING" id="135208.A0A4Y9ZWQ7"/>
<keyword evidence="3" id="KW-1185">Reference proteome</keyword>
<evidence type="ECO:0000313" key="3">
    <source>
        <dbReference type="Proteomes" id="UP000298061"/>
    </source>
</evidence>
<feature type="region of interest" description="Disordered" evidence="1">
    <location>
        <begin position="176"/>
        <end position="211"/>
    </location>
</feature>
<protein>
    <submittedName>
        <fullName evidence="2">Uncharacterized protein</fullName>
    </submittedName>
</protein>